<evidence type="ECO:0000256" key="1">
    <source>
        <dbReference type="SAM" id="MobiDB-lite"/>
    </source>
</evidence>
<proteinExistence type="predicted"/>
<gene>
    <name evidence="2" type="ORF">NUU61_000811</name>
</gene>
<keyword evidence="3" id="KW-1185">Reference proteome</keyword>
<dbReference type="EMBL" id="JAPMSZ010000001">
    <property type="protein sequence ID" value="KAJ5115052.1"/>
    <property type="molecule type" value="Genomic_DNA"/>
</dbReference>
<evidence type="ECO:0000313" key="3">
    <source>
        <dbReference type="Proteomes" id="UP001141434"/>
    </source>
</evidence>
<dbReference type="Proteomes" id="UP001141434">
    <property type="component" value="Unassembled WGS sequence"/>
</dbReference>
<accession>A0A9W9KR90</accession>
<comment type="caution">
    <text evidence="2">The sequence shown here is derived from an EMBL/GenBank/DDBJ whole genome shotgun (WGS) entry which is preliminary data.</text>
</comment>
<protein>
    <submittedName>
        <fullName evidence="2">Uncharacterized protein</fullName>
    </submittedName>
</protein>
<name>A0A9W9KR90_9EURO</name>
<organism evidence="2 3">
    <name type="scientific">Penicillium alfredii</name>
    <dbReference type="NCBI Taxonomy" id="1506179"/>
    <lineage>
        <taxon>Eukaryota</taxon>
        <taxon>Fungi</taxon>
        <taxon>Dikarya</taxon>
        <taxon>Ascomycota</taxon>
        <taxon>Pezizomycotina</taxon>
        <taxon>Eurotiomycetes</taxon>
        <taxon>Eurotiomycetidae</taxon>
        <taxon>Eurotiales</taxon>
        <taxon>Aspergillaceae</taxon>
        <taxon>Penicillium</taxon>
    </lineage>
</organism>
<dbReference type="RefSeq" id="XP_056516244.1">
    <property type="nucleotide sequence ID" value="XM_056651394.1"/>
</dbReference>
<evidence type="ECO:0000313" key="2">
    <source>
        <dbReference type="EMBL" id="KAJ5115052.1"/>
    </source>
</evidence>
<reference evidence="2" key="2">
    <citation type="journal article" date="2023" name="IMA Fungus">
        <title>Comparative genomic study of the Penicillium genus elucidates a diverse pangenome and 15 lateral gene transfer events.</title>
        <authorList>
            <person name="Petersen C."/>
            <person name="Sorensen T."/>
            <person name="Nielsen M.R."/>
            <person name="Sondergaard T.E."/>
            <person name="Sorensen J.L."/>
            <person name="Fitzpatrick D.A."/>
            <person name="Frisvad J.C."/>
            <person name="Nielsen K.L."/>
        </authorList>
    </citation>
    <scope>NUCLEOTIDE SEQUENCE</scope>
    <source>
        <strain evidence="2">IBT 34128</strain>
    </source>
</reference>
<dbReference type="AlphaFoldDB" id="A0A9W9KR90"/>
<sequence length="106" mass="11747">MPMLLPTPIPPVARADGVDQLPSGRRATSNPEPKRTEPKNPALRMVNIASPYETVSIQSALRYEPPGAQDTHFGAAEDMAWNAFIKFENFRTDKRLENLPGLFTLA</sequence>
<feature type="compositionally biased region" description="Pro residues" evidence="1">
    <location>
        <begin position="1"/>
        <end position="11"/>
    </location>
</feature>
<reference evidence="2" key="1">
    <citation type="submission" date="2022-11" db="EMBL/GenBank/DDBJ databases">
        <authorList>
            <person name="Petersen C."/>
        </authorList>
    </citation>
    <scope>NUCLEOTIDE SEQUENCE</scope>
    <source>
        <strain evidence="2">IBT 34128</strain>
    </source>
</reference>
<feature type="region of interest" description="Disordered" evidence="1">
    <location>
        <begin position="1"/>
        <end position="41"/>
    </location>
</feature>
<dbReference type="GeneID" id="81390562"/>